<feature type="transmembrane region" description="Helical" evidence="8">
    <location>
        <begin position="69"/>
        <end position="87"/>
    </location>
</feature>
<gene>
    <name evidence="9" type="ORF">DKX38_012523</name>
</gene>
<dbReference type="Gene3D" id="2.40.50.100">
    <property type="match status" value="1"/>
</dbReference>
<keyword evidence="6 8" id="KW-0472">Membrane</keyword>
<dbReference type="PANTHER" id="PTHR47597">
    <property type="entry name" value="IS A MEMBER OF THE PF|00364 BIOTIN-REQUIRING ENZYMES FAMILY-RELATED"/>
    <property type="match status" value="1"/>
</dbReference>
<dbReference type="SUPFAM" id="SSF51230">
    <property type="entry name" value="Single hybrid motif"/>
    <property type="match status" value="1"/>
</dbReference>
<evidence type="ECO:0000256" key="2">
    <source>
        <dbReference type="ARBA" id="ARBA00004127"/>
    </source>
</evidence>
<dbReference type="AlphaFoldDB" id="A0A5N5LQQ0"/>
<evidence type="ECO:0000256" key="3">
    <source>
        <dbReference type="ARBA" id="ARBA00006483"/>
    </source>
</evidence>
<sequence>MSSPTIPISNPQSPIATPAFRAFLSRLSISIHQGFSQRRPWYELIDRSSMARPDSISEAATRIRKNLSYFKVNYITLLALILAFSILSHPLSLLVLLSLLASWIFLYLFRPSDQPLVILGRTFSDRETLGILVVLTIAVIFLTSVGSLMISALMVGFALVCAHGAFRVPDDLFLDDQEPANAGNLLAQGQGLNVGRKLISYPAKRNPGLVSCLKTSEAPTIAKSDDGNKQGSLEKNSQRNATFPNGFEALVLEVCDETEIAELKLKVGDFEMHLKRNVGAAKAPLISSTPPPPIPTPPMEISAVVSPSPSPSKSSVDKSTPFTNVSFGKSSKLAALEASGASGYVLVASPTVGSFRRNRTVKGKKQPPICKEGDVIKEGQVIGYLDQFGTELPVKSDVAGEVLKLLFNDGGNTSTIVISIVDFLLLNFSNNLKVSFSLTMSCCLYILLHFGPGMILSSKVFLIELHSSFSFNGGADMRSLLLILTSEATGFILVGFGPVASIDLIIRWLIMPGNDSIEQGPYAVGYGDPLIAVLPSFHGINIDHAASGNLDAIPGKL</sequence>
<feature type="compositionally biased region" description="Polar residues" evidence="7">
    <location>
        <begin position="229"/>
        <end position="240"/>
    </location>
</feature>
<feature type="transmembrane region" description="Helical" evidence="8">
    <location>
        <begin position="413"/>
        <end position="430"/>
    </location>
</feature>
<reference evidence="10" key="1">
    <citation type="journal article" date="2019" name="Gigascience">
        <title>De novo genome assembly of the endangered Acer yangbiense, a plant species with extremely small populations endemic to Yunnan Province, China.</title>
        <authorList>
            <person name="Yang J."/>
            <person name="Wariss H.M."/>
            <person name="Tao L."/>
            <person name="Zhang R."/>
            <person name="Yun Q."/>
            <person name="Hollingsworth P."/>
            <person name="Dao Z."/>
            <person name="Luo G."/>
            <person name="Guo H."/>
            <person name="Ma Y."/>
            <person name="Sun W."/>
        </authorList>
    </citation>
    <scope>NUCLEOTIDE SEQUENCE [LARGE SCALE GENOMIC DNA]</scope>
    <source>
        <strain evidence="10">cv. br00</strain>
    </source>
</reference>
<feature type="transmembrane region" description="Helical" evidence="8">
    <location>
        <begin position="93"/>
        <end position="109"/>
    </location>
</feature>
<accession>A0A5N5LQQ0</accession>
<dbReference type="GO" id="GO:0016192">
    <property type="term" value="P:vesicle-mediated transport"/>
    <property type="evidence" value="ECO:0007669"/>
    <property type="project" value="UniProtKB-ARBA"/>
</dbReference>
<evidence type="ECO:0000256" key="6">
    <source>
        <dbReference type="ARBA" id="ARBA00023136"/>
    </source>
</evidence>
<dbReference type="InterPro" id="IPR053217">
    <property type="entry name" value="ACC_Biotin_Carrier"/>
</dbReference>
<keyword evidence="10" id="KW-1185">Reference proteome</keyword>
<dbReference type="PANTHER" id="PTHR47597:SF2">
    <property type="entry name" value="LIPOYL-BINDING DOMAIN-CONTAINING PROTEIN"/>
    <property type="match status" value="1"/>
</dbReference>
<evidence type="ECO:0000256" key="4">
    <source>
        <dbReference type="ARBA" id="ARBA00022692"/>
    </source>
</evidence>
<protein>
    <recommendedName>
        <fullName evidence="11">Lipoyl-binding domain-containing protein</fullName>
    </recommendedName>
</protein>
<evidence type="ECO:0000256" key="1">
    <source>
        <dbReference type="ARBA" id="ARBA00002501"/>
    </source>
</evidence>
<feature type="transmembrane region" description="Helical" evidence="8">
    <location>
        <begin position="442"/>
        <end position="462"/>
    </location>
</feature>
<proteinExistence type="inferred from homology"/>
<evidence type="ECO:0000313" key="10">
    <source>
        <dbReference type="Proteomes" id="UP000326939"/>
    </source>
</evidence>
<dbReference type="Proteomes" id="UP000326939">
    <property type="component" value="Chromosome 8"/>
</dbReference>
<evidence type="ECO:0008006" key="11">
    <source>
        <dbReference type="Google" id="ProtNLM"/>
    </source>
</evidence>
<name>A0A5N5LQQ0_9ROSI</name>
<feature type="region of interest" description="Disordered" evidence="7">
    <location>
        <begin position="220"/>
        <end position="240"/>
    </location>
</feature>
<feature type="transmembrane region" description="Helical" evidence="8">
    <location>
        <begin position="482"/>
        <end position="506"/>
    </location>
</feature>
<dbReference type="GO" id="GO:0005783">
    <property type="term" value="C:endoplasmic reticulum"/>
    <property type="evidence" value="ECO:0007669"/>
    <property type="project" value="UniProtKB-ARBA"/>
</dbReference>
<keyword evidence="5 8" id="KW-1133">Transmembrane helix</keyword>
<dbReference type="Pfam" id="PF03208">
    <property type="entry name" value="PRA1"/>
    <property type="match status" value="1"/>
</dbReference>
<evidence type="ECO:0000256" key="7">
    <source>
        <dbReference type="SAM" id="MobiDB-lite"/>
    </source>
</evidence>
<evidence type="ECO:0000256" key="5">
    <source>
        <dbReference type="ARBA" id="ARBA00022989"/>
    </source>
</evidence>
<comment type="subcellular location">
    <subcellularLocation>
        <location evidence="2">Endomembrane system</location>
        <topology evidence="2">Multi-pass membrane protein</topology>
    </subcellularLocation>
</comment>
<dbReference type="EMBL" id="VDCV01000008">
    <property type="protein sequence ID" value="KAB5544411.1"/>
    <property type="molecule type" value="Genomic_DNA"/>
</dbReference>
<comment type="similarity">
    <text evidence="3">Belongs to the PRA1 family.</text>
</comment>
<evidence type="ECO:0000256" key="8">
    <source>
        <dbReference type="SAM" id="Phobius"/>
    </source>
</evidence>
<keyword evidence="4 8" id="KW-0812">Transmembrane</keyword>
<dbReference type="InterPro" id="IPR004895">
    <property type="entry name" value="Prenylated_rab_accept_PRA1"/>
</dbReference>
<organism evidence="9 10">
    <name type="scientific">Salix brachista</name>
    <dbReference type="NCBI Taxonomy" id="2182728"/>
    <lineage>
        <taxon>Eukaryota</taxon>
        <taxon>Viridiplantae</taxon>
        <taxon>Streptophyta</taxon>
        <taxon>Embryophyta</taxon>
        <taxon>Tracheophyta</taxon>
        <taxon>Spermatophyta</taxon>
        <taxon>Magnoliopsida</taxon>
        <taxon>eudicotyledons</taxon>
        <taxon>Gunneridae</taxon>
        <taxon>Pentapetalae</taxon>
        <taxon>rosids</taxon>
        <taxon>fabids</taxon>
        <taxon>Malpighiales</taxon>
        <taxon>Salicaceae</taxon>
        <taxon>Saliceae</taxon>
        <taxon>Salix</taxon>
    </lineage>
</organism>
<evidence type="ECO:0000313" key="9">
    <source>
        <dbReference type="EMBL" id="KAB5544411.1"/>
    </source>
</evidence>
<comment type="caution">
    <text evidence="9">The sequence shown here is derived from an EMBL/GenBank/DDBJ whole genome shotgun (WGS) entry which is preliminary data.</text>
</comment>
<dbReference type="InterPro" id="IPR011053">
    <property type="entry name" value="Single_hybrid_motif"/>
</dbReference>
<feature type="transmembrane region" description="Helical" evidence="8">
    <location>
        <begin position="129"/>
        <end position="160"/>
    </location>
</feature>
<comment type="function">
    <text evidence="1">May be involved in both secretory and endocytic intracellular trafficking in the endosomal/prevacuolar compartments.</text>
</comment>